<protein>
    <submittedName>
        <fullName evidence="2">Uncharacterized protein</fullName>
    </submittedName>
</protein>
<dbReference type="Proteomes" id="UP000680750">
    <property type="component" value="Chromosome"/>
</dbReference>
<evidence type="ECO:0000313" key="3">
    <source>
        <dbReference type="Proteomes" id="UP000680750"/>
    </source>
</evidence>
<accession>A0A810L196</accession>
<dbReference type="AlphaFoldDB" id="A0A810L196"/>
<feature type="region of interest" description="Disordered" evidence="1">
    <location>
        <begin position="1"/>
        <end position="94"/>
    </location>
</feature>
<dbReference type="EMBL" id="AP023354">
    <property type="protein sequence ID" value="BCJ29183.1"/>
    <property type="molecule type" value="Genomic_DNA"/>
</dbReference>
<evidence type="ECO:0000256" key="1">
    <source>
        <dbReference type="SAM" id="MobiDB-lite"/>
    </source>
</evidence>
<reference evidence="2" key="1">
    <citation type="submission" date="2020-08" db="EMBL/GenBank/DDBJ databases">
        <title>Whole genome shotgun sequence of Actinocatenispora sera NBRC 101916.</title>
        <authorList>
            <person name="Komaki H."/>
            <person name="Tamura T."/>
        </authorList>
    </citation>
    <scope>NUCLEOTIDE SEQUENCE</scope>
    <source>
        <strain evidence="2">NBRC 101916</strain>
    </source>
</reference>
<keyword evidence="3" id="KW-1185">Reference proteome</keyword>
<feature type="compositionally biased region" description="Polar residues" evidence="1">
    <location>
        <begin position="24"/>
        <end position="35"/>
    </location>
</feature>
<sequence length="94" mass="9682">MPLAPAGNVRATNGATGSARHGQRTSAIPSPQPVSVTAATTNTATGPSRRTHRLMGPTLPAAGRGEQESSRSSPCETLAGQRDNTFWSVDRTGP</sequence>
<dbReference type="KEGG" id="aser:Asera_32910"/>
<organism evidence="2 3">
    <name type="scientific">Actinocatenispora sera</name>
    <dbReference type="NCBI Taxonomy" id="390989"/>
    <lineage>
        <taxon>Bacteria</taxon>
        <taxon>Bacillati</taxon>
        <taxon>Actinomycetota</taxon>
        <taxon>Actinomycetes</taxon>
        <taxon>Micromonosporales</taxon>
        <taxon>Micromonosporaceae</taxon>
        <taxon>Actinocatenispora</taxon>
    </lineage>
</organism>
<evidence type="ECO:0000313" key="2">
    <source>
        <dbReference type="EMBL" id="BCJ29183.1"/>
    </source>
</evidence>
<gene>
    <name evidence="2" type="ORF">Asera_32910</name>
</gene>
<name>A0A810L196_9ACTN</name>
<proteinExistence type="predicted"/>